<evidence type="ECO:0000313" key="4">
    <source>
        <dbReference type="Proteomes" id="UP000054363"/>
    </source>
</evidence>
<keyword evidence="1" id="KW-0472">Membrane</keyword>
<keyword evidence="1" id="KW-0812">Transmembrane</keyword>
<dbReference type="NCBIfam" id="NF037970">
    <property type="entry name" value="vanZ_1"/>
    <property type="match status" value="1"/>
</dbReference>
<dbReference type="InterPro" id="IPR006976">
    <property type="entry name" value="VanZ-like"/>
</dbReference>
<proteinExistence type="predicted"/>
<reference evidence="3 4" key="1">
    <citation type="submission" date="2014-06" db="EMBL/GenBank/DDBJ databases">
        <title>The draft genome sequence of Idiomarina salinarum ISL-52.</title>
        <authorList>
            <person name="Du J."/>
            <person name="Shao Z."/>
        </authorList>
    </citation>
    <scope>NUCLEOTIDE SEQUENCE [LARGE SCALE GENOMIC DNA]</scope>
    <source>
        <strain evidence="3 4">ISL-52</strain>
    </source>
</reference>
<feature type="transmembrane region" description="Helical" evidence="1">
    <location>
        <begin position="6"/>
        <end position="24"/>
    </location>
</feature>
<evidence type="ECO:0000259" key="2">
    <source>
        <dbReference type="Pfam" id="PF04892"/>
    </source>
</evidence>
<evidence type="ECO:0000256" key="1">
    <source>
        <dbReference type="SAM" id="Phobius"/>
    </source>
</evidence>
<protein>
    <recommendedName>
        <fullName evidence="2">VanZ-like domain-containing protein</fullName>
    </recommendedName>
</protein>
<dbReference type="EMBL" id="JPER01000005">
    <property type="protein sequence ID" value="KFZ30455.1"/>
    <property type="molecule type" value="Genomic_DNA"/>
</dbReference>
<dbReference type="PANTHER" id="PTHR28008">
    <property type="entry name" value="DOMAIN PROTEIN, PUTATIVE (AFU_ORTHOLOGUE AFUA_3G10980)-RELATED"/>
    <property type="match status" value="1"/>
</dbReference>
<dbReference type="AlphaFoldDB" id="A0A094IRZ1"/>
<feature type="transmembrane region" description="Helical" evidence="1">
    <location>
        <begin position="45"/>
        <end position="72"/>
    </location>
</feature>
<dbReference type="Proteomes" id="UP000054363">
    <property type="component" value="Unassembled WGS sequence"/>
</dbReference>
<accession>A0A094IRZ1</accession>
<keyword evidence="4" id="KW-1185">Reference proteome</keyword>
<dbReference type="RefSeq" id="WP_034776404.1">
    <property type="nucleotide sequence ID" value="NZ_JPER01000005.1"/>
</dbReference>
<dbReference type="STRING" id="435908.IDSA_10360"/>
<dbReference type="eggNOG" id="COG5652">
    <property type="taxonomic scope" value="Bacteria"/>
</dbReference>
<comment type="caution">
    <text evidence="3">The sequence shown here is derived from an EMBL/GenBank/DDBJ whole genome shotgun (WGS) entry which is preliminary data.</text>
</comment>
<gene>
    <name evidence="3" type="ORF">IDSA_10360</name>
</gene>
<keyword evidence="1" id="KW-1133">Transmembrane helix</keyword>
<feature type="domain" description="VanZ-like" evidence="2">
    <location>
        <begin position="34"/>
        <end position="108"/>
    </location>
</feature>
<evidence type="ECO:0000313" key="3">
    <source>
        <dbReference type="EMBL" id="KFZ30455.1"/>
    </source>
</evidence>
<dbReference type="Pfam" id="PF04892">
    <property type="entry name" value="VanZ"/>
    <property type="match status" value="1"/>
</dbReference>
<sequence length="119" mass="13404">MTRKNAARLVFLLVLIGLSAIFLMRVSSGDLPRFEHADKVVHFGAFFILALTFHRAFPIPVWAALVILTAYGLAIEYVQNLLPYRQASMGDLLADAAGAASYYLIAWWRYQRRSAKART</sequence>
<organism evidence="3 4">
    <name type="scientific">Pseudidiomarina salinarum</name>
    <dbReference type="NCBI Taxonomy" id="435908"/>
    <lineage>
        <taxon>Bacteria</taxon>
        <taxon>Pseudomonadati</taxon>
        <taxon>Pseudomonadota</taxon>
        <taxon>Gammaproteobacteria</taxon>
        <taxon>Alteromonadales</taxon>
        <taxon>Idiomarinaceae</taxon>
        <taxon>Pseudidiomarina</taxon>
    </lineage>
</organism>
<dbReference type="OrthoDB" id="8564037at2"/>
<name>A0A094IRZ1_9GAMM</name>
<dbReference type="PANTHER" id="PTHR28008:SF1">
    <property type="entry name" value="DOMAIN PROTEIN, PUTATIVE (AFU_ORTHOLOGUE AFUA_3G10980)-RELATED"/>
    <property type="match status" value="1"/>
</dbReference>